<dbReference type="Proteomes" id="UP000294963">
    <property type="component" value="Unassembled WGS sequence"/>
</dbReference>
<keyword evidence="3" id="KW-1185">Reference proteome</keyword>
<feature type="transmembrane region" description="Helical" evidence="1">
    <location>
        <begin position="68"/>
        <end position="86"/>
    </location>
</feature>
<keyword evidence="1" id="KW-0472">Membrane</keyword>
<name>A0A4R1XSY8_ACICA</name>
<evidence type="ECO:0000313" key="3">
    <source>
        <dbReference type="Proteomes" id="UP000294963"/>
    </source>
</evidence>
<evidence type="ECO:0000256" key="1">
    <source>
        <dbReference type="SAM" id="Phobius"/>
    </source>
</evidence>
<dbReference type="EMBL" id="SLVJ01000008">
    <property type="protein sequence ID" value="TCM67517.1"/>
    <property type="molecule type" value="Genomic_DNA"/>
</dbReference>
<accession>A0A4R1XSY8</accession>
<dbReference type="AlphaFoldDB" id="A0A4R1XSY8"/>
<keyword evidence="1" id="KW-0812">Transmembrane</keyword>
<sequence length="127" mass="14503">MYAEFILSLFSMFIFFLINFGLGKKVGAQLENENSIIFFALYPSLLQLVMIAILGALVELALMNFSFWLTYVLCLIVIAATSYGIYAFCRKQSPDQALQLKLIRWILIYQTLWVALGPITLVRLGFM</sequence>
<evidence type="ECO:0000313" key="2">
    <source>
        <dbReference type="EMBL" id="TCM67517.1"/>
    </source>
</evidence>
<reference evidence="2 3" key="1">
    <citation type="submission" date="2019-03" db="EMBL/GenBank/DDBJ databases">
        <title>Genomic analyses of the natural microbiome of Caenorhabditis elegans.</title>
        <authorList>
            <person name="Samuel B."/>
        </authorList>
    </citation>
    <scope>NUCLEOTIDE SEQUENCE [LARGE SCALE GENOMIC DNA]</scope>
    <source>
        <strain evidence="2 3">JUb89</strain>
    </source>
</reference>
<feature type="transmembrane region" description="Helical" evidence="1">
    <location>
        <begin position="35"/>
        <end position="62"/>
    </location>
</feature>
<gene>
    <name evidence="2" type="ORF">EC844_10831</name>
</gene>
<feature type="transmembrane region" description="Helical" evidence="1">
    <location>
        <begin position="106"/>
        <end position="126"/>
    </location>
</feature>
<keyword evidence="1" id="KW-1133">Transmembrane helix</keyword>
<feature type="transmembrane region" description="Helical" evidence="1">
    <location>
        <begin position="6"/>
        <end position="23"/>
    </location>
</feature>
<proteinExistence type="predicted"/>
<comment type="caution">
    <text evidence="2">The sequence shown here is derived from an EMBL/GenBank/DDBJ whole genome shotgun (WGS) entry which is preliminary data.</text>
</comment>
<protein>
    <submittedName>
        <fullName evidence="2">Uncharacterized protein</fullName>
    </submittedName>
</protein>
<organism evidence="2 3">
    <name type="scientific">Acinetobacter calcoaceticus</name>
    <dbReference type="NCBI Taxonomy" id="471"/>
    <lineage>
        <taxon>Bacteria</taxon>
        <taxon>Pseudomonadati</taxon>
        <taxon>Pseudomonadota</taxon>
        <taxon>Gammaproteobacteria</taxon>
        <taxon>Moraxellales</taxon>
        <taxon>Moraxellaceae</taxon>
        <taxon>Acinetobacter</taxon>
        <taxon>Acinetobacter calcoaceticus/baumannii complex</taxon>
    </lineage>
</organism>